<name>R7TAC5_CAPTE</name>
<evidence type="ECO:0000313" key="4">
    <source>
        <dbReference type="Proteomes" id="UP000014760"/>
    </source>
</evidence>
<evidence type="ECO:0000256" key="1">
    <source>
        <dbReference type="SAM" id="MobiDB-lite"/>
    </source>
</evidence>
<feature type="region of interest" description="Disordered" evidence="1">
    <location>
        <begin position="84"/>
        <end position="117"/>
    </location>
</feature>
<reference evidence="4" key="1">
    <citation type="submission" date="2012-12" db="EMBL/GenBank/DDBJ databases">
        <authorList>
            <person name="Hellsten U."/>
            <person name="Grimwood J."/>
            <person name="Chapman J.A."/>
            <person name="Shapiro H."/>
            <person name="Aerts A."/>
            <person name="Otillar R.P."/>
            <person name="Terry A.Y."/>
            <person name="Boore J.L."/>
            <person name="Simakov O."/>
            <person name="Marletaz F."/>
            <person name="Cho S.-J."/>
            <person name="Edsinger-Gonzales E."/>
            <person name="Havlak P."/>
            <person name="Kuo D.-H."/>
            <person name="Larsson T."/>
            <person name="Lv J."/>
            <person name="Arendt D."/>
            <person name="Savage R."/>
            <person name="Osoegawa K."/>
            <person name="de Jong P."/>
            <person name="Lindberg D.R."/>
            <person name="Seaver E.C."/>
            <person name="Weisblat D.A."/>
            <person name="Putnam N.H."/>
            <person name="Grigoriev I.V."/>
            <person name="Rokhsar D.S."/>
        </authorList>
    </citation>
    <scope>NUCLEOTIDE SEQUENCE</scope>
    <source>
        <strain evidence="4">I ESC-2004</strain>
    </source>
</reference>
<dbReference type="EMBL" id="KB311873">
    <property type="protein sequence ID" value="ELT88340.1"/>
    <property type="molecule type" value="Genomic_DNA"/>
</dbReference>
<evidence type="ECO:0000313" key="3">
    <source>
        <dbReference type="EnsemblMetazoa" id="CapteP185284"/>
    </source>
</evidence>
<dbReference type="Proteomes" id="UP000014760">
    <property type="component" value="Unassembled WGS sequence"/>
</dbReference>
<sequence length="471" mass="52259">MIVEMLNGWNDVNAAWSKWLNKKRLENWAGQMVGNEKTFENAALTLYRQKSFFNRWRNKSITSENEDEPIAFNPSNKARFGKLVKAAKQSKNKPSPSSLDDESIPMKGSSSQRPQAIDRNHKVTSFHVEHQHKVEFTDCGAQTGYDLLMPLVLGLRKRKNSDERRNSMHAAPSQRSNSITDSFGRRQGSQRGGDRYFIRKHSAASDSGETDLLLENEHDHADLAAHDMCRQSMYNPAMSPSFSTDVIMCDSTSEEEFSDHNILEEDPNEDLDQILSEAGSQSHSSFTSLNSVKLDFEPVIEHRVQVSPCRPPVIRDPQTNADIKSAAIAASPPNVHYISLSDTCPSGDKPEGAKIFFPQPISHRTKAPAIPSILINQSSASAPGSSTNRELMTTDFYTESDDHRRPSGVSQESSSSSSCAAEVLSTLSPDELRSMGISELDDDAESVAKFQDYLRSRGLNLDLSSVQSSDV</sequence>
<reference evidence="3" key="3">
    <citation type="submission" date="2015-06" db="UniProtKB">
        <authorList>
            <consortium name="EnsemblMetazoa"/>
        </authorList>
    </citation>
    <scope>IDENTIFICATION</scope>
</reference>
<gene>
    <name evidence="2" type="ORF">CAPTEDRAFT_185284</name>
</gene>
<accession>R7TAC5</accession>
<protein>
    <submittedName>
        <fullName evidence="2 3">Uncharacterized protein</fullName>
    </submittedName>
</protein>
<proteinExistence type="predicted"/>
<feature type="region of interest" description="Disordered" evidence="1">
    <location>
        <begin position="398"/>
        <end position="423"/>
    </location>
</feature>
<feature type="compositionally biased region" description="Low complexity" evidence="1">
    <location>
        <begin position="407"/>
        <end position="418"/>
    </location>
</feature>
<dbReference type="EMBL" id="AMQN01003466">
    <property type="status" value="NOT_ANNOTATED_CDS"/>
    <property type="molecule type" value="Genomic_DNA"/>
</dbReference>
<dbReference type="HOGENOM" id="CLU_580381_0_0_1"/>
<dbReference type="EnsemblMetazoa" id="CapteT185284">
    <property type="protein sequence ID" value="CapteP185284"/>
    <property type="gene ID" value="CapteG185284"/>
</dbReference>
<reference evidence="2 4" key="2">
    <citation type="journal article" date="2013" name="Nature">
        <title>Insights into bilaterian evolution from three spiralian genomes.</title>
        <authorList>
            <person name="Simakov O."/>
            <person name="Marletaz F."/>
            <person name="Cho S.J."/>
            <person name="Edsinger-Gonzales E."/>
            <person name="Havlak P."/>
            <person name="Hellsten U."/>
            <person name="Kuo D.H."/>
            <person name="Larsson T."/>
            <person name="Lv J."/>
            <person name="Arendt D."/>
            <person name="Savage R."/>
            <person name="Osoegawa K."/>
            <person name="de Jong P."/>
            <person name="Grimwood J."/>
            <person name="Chapman J.A."/>
            <person name="Shapiro H."/>
            <person name="Aerts A."/>
            <person name="Otillar R.P."/>
            <person name="Terry A.Y."/>
            <person name="Boore J.L."/>
            <person name="Grigoriev I.V."/>
            <person name="Lindberg D.R."/>
            <person name="Seaver E.C."/>
            <person name="Weisblat D.A."/>
            <person name="Putnam N.H."/>
            <person name="Rokhsar D.S."/>
        </authorList>
    </citation>
    <scope>NUCLEOTIDE SEQUENCE</scope>
    <source>
        <strain evidence="2 4">I ESC-2004</strain>
    </source>
</reference>
<keyword evidence="4" id="KW-1185">Reference proteome</keyword>
<feature type="region of interest" description="Disordered" evidence="1">
    <location>
        <begin position="159"/>
        <end position="196"/>
    </location>
</feature>
<evidence type="ECO:0000313" key="2">
    <source>
        <dbReference type="EMBL" id="ELT88340.1"/>
    </source>
</evidence>
<dbReference type="AlphaFoldDB" id="R7TAC5"/>
<organism evidence="2">
    <name type="scientific">Capitella teleta</name>
    <name type="common">Polychaete worm</name>
    <dbReference type="NCBI Taxonomy" id="283909"/>
    <lineage>
        <taxon>Eukaryota</taxon>
        <taxon>Metazoa</taxon>
        <taxon>Spiralia</taxon>
        <taxon>Lophotrochozoa</taxon>
        <taxon>Annelida</taxon>
        <taxon>Polychaeta</taxon>
        <taxon>Sedentaria</taxon>
        <taxon>Scolecida</taxon>
        <taxon>Capitellidae</taxon>
        <taxon>Capitella</taxon>
    </lineage>
</organism>